<organism evidence="2 3">
    <name type="scientific">Piloderma croceum (strain F 1598)</name>
    <dbReference type="NCBI Taxonomy" id="765440"/>
    <lineage>
        <taxon>Eukaryota</taxon>
        <taxon>Fungi</taxon>
        <taxon>Dikarya</taxon>
        <taxon>Basidiomycota</taxon>
        <taxon>Agaricomycotina</taxon>
        <taxon>Agaricomycetes</taxon>
        <taxon>Agaricomycetidae</taxon>
        <taxon>Atheliales</taxon>
        <taxon>Atheliaceae</taxon>
        <taxon>Piloderma</taxon>
    </lineage>
</organism>
<reference evidence="2 3" key="1">
    <citation type="submission" date="2014-04" db="EMBL/GenBank/DDBJ databases">
        <authorList>
            <consortium name="DOE Joint Genome Institute"/>
            <person name="Kuo A."/>
            <person name="Tarkka M."/>
            <person name="Buscot F."/>
            <person name="Kohler A."/>
            <person name="Nagy L.G."/>
            <person name="Floudas D."/>
            <person name="Copeland A."/>
            <person name="Barry K.W."/>
            <person name="Cichocki N."/>
            <person name="Veneault-Fourrey C."/>
            <person name="LaButti K."/>
            <person name="Lindquist E.A."/>
            <person name="Lipzen A."/>
            <person name="Lundell T."/>
            <person name="Morin E."/>
            <person name="Murat C."/>
            <person name="Sun H."/>
            <person name="Tunlid A."/>
            <person name="Henrissat B."/>
            <person name="Grigoriev I.V."/>
            <person name="Hibbett D.S."/>
            <person name="Martin F."/>
            <person name="Nordberg H.P."/>
            <person name="Cantor M.N."/>
            <person name="Hua S.X."/>
        </authorList>
    </citation>
    <scope>NUCLEOTIDE SEQUENCE [LARGE SCALE GENOMIC DNA]</scope>
    <source>
        <strain evidence="2 3">F 1598</strain>
    </source>
</reference>
<evidence type="ECO:0000256" key="1">
    <source>
        <dbReference type="SAM" id="MobiDB-lite"/>
    </source>
</evidence>
<proteinExistence type="predicted"/>
<dbReference type="InParanoid" id="A0A0C3BXD7"/>
<dbReference type="AlphaFoldDB" id="A0A0C3BXD7"/>
<reference evidence="3" key="2">
    <citation type="submission" date="2015-01" db="EMBL/GenBank/DDBJ databases">
        <title>Evolutionary Origins and Diversification of the Mycorrhizal Mutualists.</title>
        <authorList>
            <consortium name="DOE Joint Genome Institute"/>
            <consortium name="Mycorrhizal Genomics Consortium"/>
            <person name="Kohler A."/>
            <person name="Kuo A."/>
            <person name="Nagy L.G."/>
            <person name="Floudas D."/>
            <person name="Copeland A."/>
            <person name="Barry K.W."/>
            <person name="Cichocki N."/>
            <person name="Veneault-Fourrey C."/>
            <person name="LaButti K."/>
            <person name="Lindquist E.A."/>
            <person name="Lipzen A."/>
            <person name="Lundell T."/>
            <person name="Morin E."/>
            <person name="Murat C."/>
            <person name="Riley R."/>
            <person name="Ohm R."/>
            <person name="Sun H."/>
            <person name="Tunlid A."/>
            <person name="Henrissat B."/>
            <person name="Grigoriev I.V."/>
            <person name="Hibbett D.S."/>
            <person name="Martin F."/>
        </authorList>
    </citation>
    <scope>NUCLEOTIDE SEQUENCE [LARGE SCALE GENOMIC DNA]</scope>
    <source>
        <strain evidence="3">F 1598</strain>
    </source>
</reference>
<accession>A0A0C3BXD7</accession>
<name>A0A0C3BXD7_PILCF</name>
<evidence type="ECO:0000313" key="3">
    <source>
        <dbReference type="Proteomes" id="UP000054166"/>
    </source>
</evidence>
<gene>
    <name evidence="2" type="ORF">PILCRDRAFT_167719</name>
</gene>
<feature type="region of interest" description="Disordered" evidence="1">
    <location>
        <begin position="36"/>
        <end position="60"/>
    </location>
</feature>
<evidence type="ECO:0000313" key="2">
    <source>
        <dbReference type="EMBL" id="KIM91188.1"/>
    </source>
</evidence>
<keyword evidence="3" id="KW-1185">Reference proteome</keyword>
<dbReference type="EMBL" id="KN832972">
    <property type="protein sequence ID" value="KIM91188.1"/>
    <property type="molecule type" value="Genomic_DNA"/>
</dbReference>
<dbReference type="Proteomes" id="UP000054166">
    <property type="component" value="Unassembled WGS sequence"/>
</dbReference>
<sequence>MRFASSANERECHGRQWEGKVDSRPSLRFVVKLVMGSHHNPRTGKASQTERQKVHQSRVKNLAPRTQGKSYRLKKAHLALFSHNTHLQLLQVN</sequence>
<protein>
    <submittedName>
        <fullName evidence="2">Uncharacterized protein</fullName>
    </submittedName>
</protein>
<dbReference type="HOGENOM" id="CLU_2400433_0_0_1"/>